<sequence length="122" mass="14052">MLEFLSCLLHIFGIKCELLLPDSSKLISCLNESLVNLRIPLQPWFCISEQNQVYTFILHILLIHFLLLVELLVMKLTHKYISFDPFSYAFLTLCCALYVHKQQPSLGLGVHWADWCLADPAS</sequence>
<gene>
    <name evidence="2" type="ORF">LLUT_LOCUS16408</name>
</gene>
<comment type="caution">
    <text evidence="2">The sequence shown here is derived from an EMBL/GenBank/DDBJ whole genome shotgun (WGS) entry which is preliminary data.</text>
</comment>
<evidence type="ECO:0000313" key="3">
    <source>
        <dbReference type="Proteomes" id="UP001497480"/>
    </source>
</evidence>
<keyword evidence="3" id="KW-1185">Reference proteome</keyword>
<evidence type="ECO:0000256" key="1">
    <source>
        <dbReference type="SAM" id="Phobius"/>
    </source>
</evidence>
<dbReference type="EMBL" id="CAXHTB010000011">
    <property type="protein sequence ID" value="CAL0315348.1"/>
    <property type="molecule type" value="Genomic_DNA"/>
</dbReference>
<reference evidence="2 3" key="1">
    <citation type="submission" date="2024-03" db="EMBL/GenBank/DDBJ databases">
        <authorList>
            <person name="Martinez-Hernandez J."/>
        </authorList>
    </citation>
    <scope>NUCLEOTIDE SEQUENCE [LARGE SCALE GENOMIC DNA]</scope>
</reference>
<feature type="transmembrane region" description="Helical" evidence="1">
    <location>
        <begin position="53"/>
        <end position="73"/>
    </location>
</feature>
<name>A0AAV1X1F6_LUPLU</name>
<proteinExistence type="predicted"/>
<dbReference type="AlphaFoldDB" id="A0AAV1X1F6"/>
<accession>A0AAV1X1F6</accession>
<keyword evidence="1" id="KW-0472">Membrane</keyword>
<protein>
    <submittedName>
        <fullName evidence="2">Uncharacterized protein</fullName>
    </submittedName>
</protein>
<keyword evidence="1" id="KW-0812">Transmembrane</keyword>
<evidence type="ECO:0000313" key="2">
    <source>
        <dbReference type="EMBL" id="CAL0315348.1"/>
    </source>
</evidence>
<dbReference type="Proteomes" id="UP001497480">
    <property type="component" value="Unassembled WGS sequence"/>
</dbReference>
<keyword evidence="1" id="KW-1133">Transmembrane helix</keyword>
<organism evidence="2 3">
    <name type="scientific">Lupinus luteus</name>
    <name type="common">European yellow lupine</name>
    <dbReference type="NCBI Taxonomy" id="3873"/>
    <lineage>
        <taxon>Eukaryota</taxon>
        <taxon>Viridiplantae</taxon>
        <taxon>Streptophyta</taxon>
        <taxon>Embryophyta</taxon>
        <taxon>Tracheophyta</taxon>
        <taxon>Spermatophyta</taxon>
        <taxon>Magnoliopsida</taxon>
        <taxon>eudicotyledons</taxon>
        <taxon>Gunneridae</taxon>
        <taxon>Pentapetalae</taxon>
        <taxon>rosids</taxon>
        <taxon>fabids</taxon>
        <taxon>Fabales</taxon>
        <taxon>Fabaceae</taxon>
        <taxon>Papilionoideae</taxon>
        <taxon>50 kb inversion clade</taxon>
        <taxon>genistoids sensu lato</taxon>
        <taxon>core genistoids</taxon>
        <taxon>Genisteae</taxon>
        <taxon>Lupinus</taxon>
    </lineage>
</organism>